<dbReference type="Proteomes" id="UP001172082">
    <property type="component" value="Unassembled WGS sequence"/>
</dbReference>
<proteinExistence type="predicted"/>
<dbReference type="InterPro" id="IPR011467">
    <property type="entry name" value="DUF1573"/>
</dbReference>
<accession>A0ABT8KUJ4</accession>
<dbReference type="Pfam" id="PF07610">
    <property type="entry name" value="DUF1573"/>
    <property type="match status" value="2"/>
</dbReference>
<dbReference type="NCBIfam" id="NF012200">
    <property type="entry name" value="choice_anch_D"/>
    <property type="match status" value="1"/>
</dbReference>
<dbReference type="PANTHER" id="PTHR37833">
    <property type="entry name" value="LIPOPROTEIN-RELATED"/>
    <property type="match status" value="1"/>
</dbReference>
<reference evidence="1" key="1">
    <citation type="submission" date="2023-06" db="EMBL/GenBank/DDBJ databases">
        <title>Genomic of Parafulvivirga corallium.</title>
        <authorList>
            <person name="Wang G."/>
        </authorList>
    </citation>
    <scope>NUCLEOTIDE SEQUENCE</scope>
    <source>
        <strain evidence="1">BMA10</strain>
    </source>
</reference>
<dbReference type="PANTHER" id="PTHR37833:SF1">
    <property type="entry name" value="SIGNAL PEPTIDE PROTEIN"/>
    <property type="match status" value="1"/>
</dbReference>
<comment type="caution">
    <text evidence="1">The sequence shown here is derived from an EMBL/GenBank/DDBJ whole genome shotgun (WGS) entry which is preliminary data.</text>
</comment>
<sequence length="362" mass="40150">MTNIKKLYGPYLLVLFLSINNLWAQEKASITFDNKIHKFGEVKEEAGPIVHEFIFTNTGNAPLKIGKVKASCGCTTPGWSTDSIMPGGTGFIKAQYNPTNRPGAFKKSLTVTSNAETTVLFIEGRVIPKPKKPEDEYRIKIGGLRVKSKYLNMGKMTSEKPVSKNFIVYNDSNDAIKFLENYVGPDHIKVTFDPETLPPYEKGTIRLTYDPKARNDLGYTSDNLMVITDEASDSNKQFHVMATIEEYFPSMTAQELENAPKISFDETLHDFGEIRKGDLARADFTITNIGKSPLNIRKTKANCGCTVSKLAKNDIEPGESIALKVVFNSTGKVGNQQKSITVYSNDPTGPTKVLTIKAKIRE</sequence>
<dbReference type="InterPro" id="IPR013783">
    <property type="entry name" value="Ig-like_fold"/>
</dbReference>
<organism evidence="1 2">
    <name type="scientific">Splendidivirga corallicola</name>
    <dbReference type="NCBI Taxonomy" id="3051826"/>
    <lineage>
        <taxon>Bacteria</taxon>
        <taxon>Pseudomonadati</taxon>
        <taxon>Bacteroidota</taxon>
        <taxon>Cytophagia</taxon>
        <taxon>Cytophagales</taxon>
        <taxon>Splendidivirgaceae</taxon>
        <taxon>Splendidivirga</taxon>
    </lineage>
</organism>
<evidence type="ECO:0000313" key="2">
    <source>
        <dbReference type="Proteomes" id="UP001172082"/>
    </source>
</evidence>
<gene>
    <name evidence="1" type="ORF">QQ008_20575</name>
</gene>
<protein>
    <submittedName>
        <fullName evidence="1">DUF1573 domain-containing protein</fullName>
    </submittedName>
</protein>
<name>A0ABT8KUJ4_9BACT</name>
<evidence type="ECO:0000313" key="1">
    <source>
        <dbReference type="EMBL" id="MDN5203798.1"/>
    </source>
</evidence>
<keyword evidence="2" id="KW-1185">Reference proteome</keyword>
<dbReference type="Gene3D" id="2.60.40.10">
    <property type="entry name" value="Immunoglobulins"/>
    <property type="match status" value="3"/>
</dbReference>
<dbReference type="RefSeq" id="WP_346753821.1">
    <property type="nucleotide sequence ID" value="NZ_JAUJEA010000008.1"/>
</dbReference>
<dbReference type="EMBL" id="JAUJEA010000008">
    <property type="protein sequence ID" value="MDN5203798.1"/>
    <property type="molecule type" value="Genomic_DNA"/>
</dbReference>